<name>A0A7S1RN74_ALECA</name>
<evidence type="ECO:0000313" key="1">
    <source>
        <dbReference type="EMBL" id="CAD9171402.1"/>
    </source>
</evidence>
<reference evidence="1" key="1">
    <citation type="submission" date="2021-01" db="EMBL/GenBank/DDBJ databases">
        <authorList>
            <person name="Corre E."/>
            <person name="Pelletier E."/>
            <person name="Niang G."/>
            <person name="Scheremetjew M."/>
            <person name="Finn R."/>
            <person name="Kale V."/>
            <person name="Holt S."/>
            <person name="Cochrane G."/>
            <person name="Meng A."/>
            <person name="Brown T."/>
            <person name="Cohen L."/>
        </authorList>
    </citation>
    <scope>NUCLEOTIDE SEQUENCE</scope>
    <source>
        <strain evidence="1">OF101</strain>
    </source>
</reference>
<sequence>MRPFNKGFASSYGIEDVWNTVVAVSWFNRTDRSARLSQLFGPYVPIFAEFLKPWRLNTPYPYRYPFGFVQTLRRVLRKGVPYVAVSQNAEGIMGLAGQFRMSDFPSVLVLSAGGYGHVALPLFHTAGKDISWIQKSVEDSMTKQAKREPVGRRKYFVSFVGTMGHSPRNMRQEMKNVSEDFLKSHDTRGRGVAFEHFSGPGSAVQWESIMFQSRFSLVPRGYGRTAFHLVEAIHRGLIPVYIYLDQPWLPYPHLYETFGYSTGISDLPRLLKKLNAMTDDEITAGESAVAAFARSHFTDEAVIEQMKAFLLGGPTDLVCQKLPESVTGKGTNNSAGVWAQ</sequence>
<dbReference type="AlphaFoldDB" id="A0A7S1RN74"/>
<protein>
    <recommendedName>
        <fullName evidence="2">Exostosin GT47 domain-containing protein</fullName>
    </recommendedName>
</protein>
<organism evidence="1">
    <name type="scientific">Alexandrium catenella</name>
    <name type="common">Red tide dinoflagellate</name>
    <name type="synonym">Gonyaulax catenella</name>
    <dbReference type="NCBI Taxonomy" id="2925"/>
    <lineage>
        <taxon>Eukaryota</taxon>
        <taxon>Sar</taxon>
        <taxon>Alveolata</taxon>
        <taxon>Dinophyceae</taxon>
        <taxon>Gonyaulacales</taxon>
        <taxon>Pyrocystaceae</taxon>
        <taxon>Alexandrium</taxon>
    </lineage>
</organism>
<accession>A0A7S1RN74</accession>
<proteinExistence type="predicted"/>
<gene>
    <name evidence="1" type="ORF">ACAT0790_LOCUS48171</name>
</gene>
<evidence type="ECO:0008006" key="2">
    <source>
        <dbReference type="Google" id="ProtNLM"/>
    </source>
</evidence>
<dbReference type="EMBL" id="HBGE01080715">
    <property type="protein sequence ID" value="CAD9171402.1"/>
    <property type="molecule type" value="Transcribed_RNA"/>
</dbReference>